<protein>
    <recommendedName>
        <fullName evidence="3">BPL/LPL catalytic domain-containing protein</fullName>
    </recommendedName>
</protein>
<dbReference type="GO" id="GO:0005737">
    <property type="term" value="C:cytoplasm"/>
    <property type="evidence" value="ECO:0000318"/>
    <property type="project" value="GO_Central"/>
</dbReference>
<dbReference type="PANTHER" id="PTHR12561:SF3">
    <property type="entry name" value="LIPOYLTRANSFERASE 1, MITOCHONDRIAL"/>
    <property type="match status" value="1"/>
</dbReference>
<dbReference type="FunFam" id="3.30.930.10:FF:000045">
    <property type="entry name" value="lipoyltransferase 1, mitochondrial"/>
    <property type="match status" value="1"/>
</dbReference>
<dbReference type="GO" id="GO:0005739">
    <property type="term" value="C:mitochondrion"/>
    <property type="evidence" value="ECO:0000318"/>
    <property type="project" value="GO_Central"/>
</dbReference>
<dbReference type="InterPro" id="IPR004562">
    <property type="entry name" value="LipoylTrfase_LipoateP_Ligase"/>
</dbReference>
<dbReference type="NCBIfam" id="TIGR00545">
    <property type="entry name" value="lipoyltrans"/>
    <property type="match status" value="1"/>
</dbReference>
<comment type="similarity">
    <text evidence="2">Belongs to the LplA family.</text>
</comment>
<organism evidence="4 5">
    <name type="scientific">Ciona intestinalis</name>
    <name type="common">Transparent sea squirt</name>
    <name type="synonym">Ascidia intestinalis</name>
    <dbReference type="NCBI Taxonomy" id="7719"/>
    <lineage>
        <taxon>Eukaryota</taxon>
        <taxon>Metazoa</taxon>
        <taxon>Chordata</taxon>
        <taxon>Tunicata</taxon>
        <taxon>Ascidiacea</taxon>
        <taxon>Phlebobranchia</taxon>
        <taxon>Cionidae</taxon>
        <taxon>Ciona</taxon>
    </lineage>
</organism>
<sequence length="303" mass="35348">MLLRCMSNYYVLLNGIRCFSSKQCIVYTTSVTDPFYNLAFEEWMFRKVDFTKTNCLFIWRSQPSVVIGRHQNPWKECRVNDTISDEINLCRRSSGGGAVYHDLGNLNFTFFNEKSEYNTKRNLKLITRGLRETWPFLDVDVNRRDDIILNKRYKISGTAARLGRRSCYHHCTLLVSTNKSNLTKYLHPNKLNLTSIATDSVRSTVRNLSDEDNTINCKNVSNAVTQVYVRQFSGAKYYEIDTKSEQLLTGVTEIAKELLQWEWVYGKTPKFTYEFDYYHEKSEQTFPITLEVKEGIVSNITVQ</sequence>
<keyword evidence="5" id="KW-1185">Reference proteome</keyword>
<dbReference type="STRING" id="7719.ENSCINP00000026554"/>
<reference evidence="4" key="2">
    <citation type="submission" date="2025-08" db="UniProtKB">
        <authorList>
            <consortium name="Ensembl"/>
        </authorList>
    </citation>
    <scope>IDENTIFICATION</scope>
</reference>
<evidence type="ECO:0000313" key="5">
    <source>
        <dbReference type="Proteomes" id="UP000008144"/>
    </source>
</evidence>
<feature type="domain" description="BPL/LPL catalytic" evidence="3">
    <location>
        <begin position="50"/>
        <end position="236"/>
    </location>
</feature>
<dbReference type="InParanoid" id="F6VMC6"/>
<evidence type="ECO:0000259" key="3">
    <source>
        <dbReference type="PROSITE" id="PS51733"/>
    </source>
</evidence>
<evidence type="ECO:0000256" key="2">
    <source>
        <dbReference type="ARBA" id="ARBA00008242"/>
    </source>
</evidence>
<dbReference type="Gene3D" id="3.30.390.50">
    <property type="entry name" value="CO dehydrogenase flavoprotein, C-terminal domain"/>
    <property type="match status" value="1"/>
</dbReference>
<dbReference type="GO" id="GO:0017118">
    <property type="term" value="F:lipoyltransferase activity"/>
    <property type="evidence" value="ECO:0000318"/>
    <property type="project" value="GO_Central"/>
</dbReference>
<dbReference type="PANTHER" id="PTHR12561">
    <property type="entry name" value="LIPOATE-PROTEIN LIGASE"/>
    <property type="match status" value="1"/>
</dbReference>
<dbReference type="Proteomes" id="UP000008144">
    <property type="component" value="Unassembled WGS sequence"/>
</dbReference>
<reference evidence="5" key="1">
    <citation type="journal article" date="2002" name="Science">
        <title>The draft genome of Ciona intestinalis: insights into chordate and vertebrate origins.</title>
        <authorList>
            <person name="Dehal P."/>
            <person name="Satou Y."/>
            <person name="Campbell R.K."/>
            <person name="Chapman J."/>
            <person name="Degnan B."/>
            <person name="De Tomaso A."/>
            <person name="Davidson B."/>
            <person name="Di Gregorio A."/>
            <person name="Gelpke M."/>
            <person name="Goodstein D.M."/>
            <person name="Harafuji N."/>
            <person name="Hastings K.E."/>
            <person name="Ho I."/>
            <person name="Hotta K."/>
            <person name="Huang W."/>
            <person name="Kawashima T."/>
            <person name="Lemaire P."/>
            <person name="Martinez D."/>
            <person name="Meinertzhagen I.A."/>
            <person name="Necula S."/>
            <person name="Nonaka M."/>
            <person name="Putnam N."/>
            <person name="Rash S."/>
            <person name="Saiga H."/>
            <person name="Satake M."/>
            <person name="Terry A."/>
            <person name="Yamada L."/>
            <person name="Wang H.G."/>
            <person name="Awazu S."/>
            <person name="Azumi K."/>
            <person name="Boore J."/>
            <person name="Branno M."/>
            <person name="Chin-Bow S."/>
            <person name="DeSantis R."/>
            <person name="Doyle S."/>
            <person name="Francino P."/>
            <person name="Keys D.N."/>
            <person name="Haga S."/>
            <person name="Hayashi H."/>
            <person name="Hino K."/>
            <person name="Imai K.S."/>
            <person name="Inaba K."/>
            <person name="Kano S."/>
            <person name="Kobayashi K."/>
            <person name="Kobayashi M."/>
            <person name="Lee B.I."/>
            <person name="Makabe K.W."/>
            <person name="Manohar C."/>
            <person name="Matassi G."/>
            <person name="Medina M."/>
            <person name="Mochizuki Y."/>
            <person name="Mount S."/>
            <person name="Morishita T."/>
            <person name="Miura S."/>
            <person name="Nakayama A."/>
            <person name="Nishizaka S."/>
            <person name="Nomoto H."/>
            <person name="Ohta F."/>
            <person name="Oishi K."/>
            <person name="Rigoutsos I."/>
            <person name="Sano M."/>
            <person name="Sasaki A."/>
            <person name="Sasakura Y."/>
            <person name="Shoguchi E."/>
            <person name="Shin-i T."/>
            <person name="Spagnuolo A."/>
            <person name="Stainier D."/>
            <person name="Suzuki M.M."/>
            <person name="Tassy O."/>
            <person name="Takatori N."/>
            <person name="Tokuoka M."/>
            <person name="Yagi K."/>
            <person name="Yoshizaki F."/>
            <person name="Wada S."/>
            <person name="Zhang C."/>
            <person name="Hyatt P.D."/>
            <person name="Larimer F."/>
            <person name="Detter C."/>
            <person name="Doggett N."/>
            <person name="Glavina T."/>
            <person name="Hawkins T."/>
            <person name="Richardson P."/>
            <person name="Lucas S."/>
            <person name="Kohara Y."/>
            <person name="Levine M."/>
            <person name="Satoh N."/>
            <person name="Rokhsar D.S."/>
        </authorList>
    </citation>
    <scope>NUCLEOTIDE SEQUENCE [LARGE SCALE GENOMIC DNA]</scope>
</reference>
<proteinExistence type="inferred from homology"/>
<dbReference type="AlphaFoldDB" id="F6VMC6"/>
<dbReference type="PROSITE" id="PS51733">
    <property type="entry name" value="BPL_LPL_CATALYTIC"/>
    <property type="match status" value="1"/>
</dbReference>
<dbReference type="Ensembl" id="ENSCINT00000026800.2">
    <property type="protein sequence ID" value="ENSCINP00000026554.2"/>
    <property type="gene ID" value="ENSCING00000014774.2"/>
</dbReference>
<comment type="pathway">
    <text evidence="1">Protein modification; protein lipoylation via exogenous pathway; protein N(6)-(lipoyl)lysine from lipoate: step 2/2.</text>
</comment>
<dbReference type="UniPathway" id="UPA00537">
    <property type="reaction ID" value="UER00595"/>
</dbReference>
<dbReference type="HOGENOM" id="CLU_022986_0_1_1"/>
<dbReference type="OMA" id="MYLIEPK"/>
<dbReference type="Pfam" id="PF21948">
    <property type="entry name" value="LplA-B_cat"/>
    <property type="match status" value="1"/>
</dbReference>
<dbReference type="Gene3D" id="3.30.930.10">
    <property type="entry name" value="Bira Bifunctional Protein, Domain 2"/>
    <property type="match status" value="1"/>
</dbReference>
<evidence type="ECO:0000256" key="1">
    <source>
        <dbReference type="ARBA" id="ARBA00005085"/>
    </source>
</evidence>
<dbReference type="GeneTree" id="ENSGT00390000008846"/>
<dbReference type="InterPro" id="IPR004143">
    <property type="entry name" value="BPL_LPL_catalytic"/>
</dbReference>
<dbReference type="CDD" id="cd16443">
    <property type="entry name" value="LplA"/>
    <property type="match status" value="1"/>
</dbReference>
<evidence type="ECO:0000313" key="4">
    <source>
        <dbReference type="Ensembl" id="ENSCINP00000026554.2"/>
    </source>
</evidence>
<dbReference type="GO" id="GO:0009249">
    <property type="term" value="P:protein lipoylation"/>
    <property type="evidence" value="ECO:0007669"/>
    <property type="project" value="InterPro"/>
</dbReference>
<dbReference type="InterPro" id="IPR045864">
    <property type="entry name" value="aa-tRNA-synth_II/BPL/LPL"/>
</dbReference>
<name>F6VMC6_CIOIN</name>
<dbReference type="SUPFAM" id="SSF55681">
    <property type="entry name" value="Class II aaRS and biotin synthetases"/>
    <property type="match status" value="1"/>
</dbReference>
<reference evidence="4" key="3">
    <citation type="submission" date="2025-09" db="UniProtKB">
        <authorList>
            <consortium name="Ensembl"/>
        </authorList>
    </citation>
    <scope>IDENTIFICATION</scope>
</reference>
<accession>F6VMC6</accession>
<dbReference type="FunCoup" id="F6VMC6">
    <property type="interactions" value="100"/>
</dbReference>